<accession>A0ABD2YEL1</accession>
<dbReference type="Pfam" id="PF08268">
    <property type="entry name" value="FBA_3"/>
    <property type="match status" value="1"/>
</dbReference>
<dbReference type="EMBL" id="JBJUIK010000013">
    <property type="protein sequence ID" value="KAL3505844.1"/>
    <property type="molecule type" value="Genomic_DNA"/>
</dbReference>
<name>A0ABD2YEL1_9GENT</name>
<dbReference type="Proteomes" id="UP001630127">
    <property type="component" value="Unassembled WGS sequence"/>
</dbReference>
<dbReference type="InterPro" id="IPR050796">
    <property type="entry name" value="SCF_F-box_component"/>
</dbReference>
<dbReference type="InterPro" id="IPR036047">
    <property type="entry name" value="F-box-like_dom_sf"/>
</dbReference>
<protein>
    <recommendedName>
        <fullName evidence="1">F-box domain-containing protein</fullName>
    </recommendedName>
</protein>
<dbReference type="PANTHER" id="PTHR31672:SF13">
    <property type="entry name" value="F-BOX PROTEIN CPR30-LIKE"/>
    <property type="match status" value="1"/>
</dbReference>
<dbReference type="AlphaFoldDB" id="A0ABD2YEL1"/>
<evidence type="ECO:0000313" key="2">
    <source>
        <dbReference type="EMBL" id="KAL3505844.1"/>
    </source>
</evidence>
<feature type="domain" description="F-box" evidence="1">
    <location>
        <begin position="39"/>
        <end position="86"/>
    </location>
</feature>
<organism evidence="2 3">
    <name type="scientific">Cinchona calisaya</name>
    <dbReference type="NCBI Taxonomy" id="153742"/>
    <lineage>
        <taxon>Eukaryota</taxon>
        <taxon>Viridiplantae</taxon>
        <taxon>Streptophyta</taxon>
        <taxon>Embryophyta</taxon>
        <taxon>Tracheophyta</taxon>
        <taxon>Spermatophyta</taxon>
        <taxon>Magnoliopsida</taxon>
        <taxon>eudicotyledons</taxon>
        <taxon>Gunneridae</taxon>
        <taxon>Pentapetalae</taxon>
        <taxon>asterids</taxon>
        <taxon>lamiids</taxon>
        <taxon>Gentianales</taxon>
        <taxon>Rubiaceae</taxon>
        <taxon>Cinchonoideae</taxon>
        <taxon>Cinchoneae</taxon>
        <taxon>Cinchona</taxon>
    </lineage>
</organism>
<evidence type="ECO:0000313" key="3">
    <source>
        <dbReference type="Proteomes" id="UP001630127"/>
    </source>
</evidence>
<proteinExistence type="predicted"/>
<sequence>MEFRFFKRVQFKKGRKDSKIKRPWIRVKRFGLRRWKKGLKKLPQIPEEIISNILCRLPIKSLSRFKCVNKHLNAMISSPNFTLSNYKSKAVLMSSNKKNTDNTRFHFVDTDFHVQTLPCNERYDFIAGSCNGLLLVVKGSSFFLWNPSTRFFRKVLELEALKRDMFRALSGICYDESSDDYKVVIALDYTNIYTPENCEKGYILIAGLKEKRWKEVDFRYRADPDTNAILFNGFLHWKVISEVVYSTDLRFLGANKIVKFDPKKDEFDEFPMPHEWESSGEATILHDFGGINQ</sequence>
<dbReference type="SMART" id="SM00256">
    <property type="entry name" value="FBOX"/>
    <property type="match status" value="1"/>
</dbReference>
<gene>
    <name evidence="2" type="ORF">ACH5RR_031226</name>
</gene>
<dbReference type="InterPro" id="IPR017451">
    <property type="entry name" value="F-box-assoc_interact_dom"/>
</dbReference>
<dbReference type="PROSITE" id="PS50181">
    <property type="entry name" value="FBOX"/>
    <property type="match status" value="1"/>
</dbReference>
<keyword evidence="3" id="KW-1185">Reference proteome</keyword>
<evidence type="ECO:0000259" key="1">
    <source>
        <dbReference type="PROSITE" id="PS50181"/>
    </source>
</evidence>
<comment type="caution">
    <text evidence="2">The sequence shown here is derived from an EMBL/GenBank/DDBJ whole genome shotgun (WGS) entry which is preliminary data.</text>
</comment>
<dbReference type="CDD" id="cd22157">
    <property type="entry name" value="F-box_AtFBW1-like"/>
    <property type="match status" value="1"/>
</dbReference>
<reference evidence="2 3" key="1">
    <citation type="submission" date="2024-11" db="EMBL/GenBank/DDBJ databases">
        <title>A near-complete genome assembly of Cinchona calisaya.</title>
        <authorList>
            <person name="Lian D.C."/>
            <person name="Zhao X.W."/>
            <person name="Wei L."/>
        </authorList>
    </citation>
    <scope>NUCLEOTIDE SEQUENCE [LARGE SCALE GENOMIC DNA]</scope>
    <source>
        <tissue evidence="2">Nenye</tissue>
    </source>
</reference>
<dbReference type="SUPFAM" id="SSF81383">
    <property type="entry name" value="F-box domain"/>
    <property type="match status" value="1"/>
</dbReference>
<dbReference type="NCBIfam" id="TIGR01640">
    <property type="entry name" value="F_box_assoc_1"/>
    <property type="match status" value="1"/>
</dbReference>
<dbReference type="InterPro" id="IPR001810">
    <property type="entry name" value="F-box_dom"/>
</dbReference>
<dbReference type="PANTHER" id="PTHR31672">
    <property type="entry name" value="BNACNNG10540D PROTEIN"/>
    <property type="match status" value="1"/>
</dbReference>
<dbReference type="InterPro" id="IPR013187">
    <property type="entry name" value="F-box-assoc_dom_typ3"/>
</dbReference>